<feature type="region of interest" description="Disordered" evidence="1">
    <location>
        <begin position="115"/>
        <end position="229"/>
    </location>
</feature>
<dbReference type="OMA" id="KESSEWT"/>
<feature type="compositionally biased region" description="Polar residues" evidence="1">
    <location>
        <begin position="1652"/>
        <end position="1664"/>
    </location>
</feature>
<dbReference type="PANTHER" id="PTHR39472">
    <property type="entry name" value="EXPRESSED PROTEIN"/>
    <property type="match status" value="1"/>
</dbReference>
<evidence type="ECO:0000313" key="3">
    <source>
        <dbReference type="EMBL" id="EGP91650.1"/>
    </source>
</evidence>
<dbReference type="InterPro" id="IPR010750">
    <property type="entry name" value="SGF29_tudor-like_dom"/>
</dbReference>
<feature type="compositionally biased region" description="Low complexity" evidence="1">
    <location>
        <begin position="874"/>
        <end position="885"/>
    </location>
</feature>
<feature type="compositionally biased region" description="Low complexity" evidence="1">
    <location>
        <begin position="2209"/>
        <end position="2220"/>
    </location>
</feature>
<dbReference type="CDD" id="cd20393">
    <property type="entry name" value="Tudor_SGF29_rpt1"/>
    <property type="match status" value="1"/>
</dbReference>
<feature type="compositionally biased region" description="Basic and acidic residues" evidence="1">
    <location>
        <begin position="2100"/>
        <end position="2124"/>
    </location>
</feature>
<feature type="region of interest" description="Disordered" evidence="1">
    <location>
        <begin position="1846"/>
        <end position="1894"/>
    </location>
</feature>
<feature type="region of interest" description="Disordered" evidence="1">
    <location>
        <begin position="1805"/>
        <end position="1829"/>
    </location>
</feature>
<feature type="compositionally biased region" description="Acidic residues" evidence="1">
    <location>
        <begin position="2455"/>
        <end position="2464"/>
    </location>
</feature>
<reference evidence="3 4" key="1">
    <citation type="journal article" date="2011" name="PLoS Genet.">
        <title>Finished genome of the fungal wheat pathogen Mycosphaerella graminicola reveals dispensome structure, chromosome plasticity, and stealth pathogenesis.</title>
        <authorList>
            <person name="Goodwin S.B."/>
            <person name="Ben M'barek S."/>
            <person name="Dhillon B."/>
            <person name="Wittenberg A.H.J."/>
            <person name="Crane C.F."/>
            <person name="Hane J.K."/>
            <person name="Foster A.J."/>
            <person name="Van der Lee T.A.J."/>
            <person name="Grimwood J."/>
            <person name="Aerts A."/>
            <person name="Antoniw J."/>
            <person name="Bailey A."/>
            <person name="Bluhm B."/>
            <person name="Bowler J."/>
            <person name="Bristow J."/>
            <person name="van der Burgt A."/>
            <person name="Canto-Canche B."/>
            <person name="Churchill A.C.L."/>
            <person name="Conde-Ferraez L."/>
            <person name="Cools H.J."/>
            <person name="Coutinho P.M."/>
            <person name="Csukai M."/>
            <person name="Dehal P."/>
            <person name="De Wit P."/>
            <person name="Donzelli B."/>
            <person name="van de Geest H.C."/>
            <person name="van Ham R.C.H.J."/>
            <person name="Hammond-Kosack K.E."/>
            <person name="Henrissat B."/>
            <person name="Kilian A."/>
            <person name="Kobayashi A.K."/>
            <person name="Koopmann E."/>
            <person name="Kourmpetis Y."/>
            <person name="Kuzniar A."/>
            <person name="Lindquist E."/>
            <person name="Lombard V."/>
            <person name="Maliepaard C."/>
            <person name="Martins N."/>
            <person name="Mehrabi R."/>
            <person name="Nap J.P.H."/>
            <person name="Ponomarenko A."/>
            <person name="Rudd J.J."/>
            <person name="Salamov A."/>
            <person name="Schmutz J."/>
            <person name="Schouten H.J."/>
            <person name="Shapiro H."/>
            <person name="Stergiopoulos I."/>
            <person name="Torriani S.F.F."/>
            <person name="Tu H."/>
            <person name="de Vries R.P."/>
            <person name="Waalwijk C."/>
            <person name="Ware S.B."/>
            <person name="Wiebenga A."/>
            <person name="Zwiers L.-H."/>
            <person name="Oliver R.P."/>
            <person name="Grigoriev I.V."/>
            <person name="Kema G.H.J."/>
        </authorList>
    </citation>
    <scope>NUCLEOTIDE SEQUENCE [LARGE SCALE GENOMIC DNA]</scope>
    <source>
        <strain evidence="4">CBS 115943 / IPO323</strain>
    </source>
</reference>
<gene>
    <name evidence="3" type="ORF">MYCGRDRAFT_107646</name>
</gene>
<protein>
    <recommendedName>
        <fullName evidence="2">SGF29 C-terminal domain-containing protein</fullName>
    </recommendedName>
</protein>
<feature type="compositionally biased region" description="Polar residues" evidence="1">
    <location>
        <begin position="1395"/>
        <end position="1405"/>
    </location>
</feature>
<dbReference type="KEGG" id="ztr:MYCGRDRAFT_107646"/>
<dbReference type="PANTHER" id="PTHR39472:SF1">
    <property type="entry name" value="EXPRESSED PROTEIN"/>
    <property type="match status" value="1"/>
</dbReference>
<evidence type="ECO:0000259" key="2">
    <source>
        <dbReference type="PROSITE" id="PS51518"/>
    </source>
</evidence>
<feature type="compositionally biased region" description="Basic and acidic residues" evidence="1">
    <location>
        <begin position="1734"/>
        <end position="1743"/>
    </location>
</feature>
<feature type="compositionally biased region" description="Polar residues" evidence="1">
    <location>
        <begin position="194"/>
        <end position="204"/>
    </location>
</feature>
<dbReference type="RefSeq" id="XP_003856674.1">
    <property type="nucleotide sequence ID" value="XM_003856626.1"/>
</dbReference>
<proteinExistence type="predicted"/>
<dbReference type="EMBL" id="CM001196">
    <property type="protein sequence ID" value="EGP91650.1"/>
    <property type="molecule type" value="Genomic_DNA"/>
</dbReference>
<feature type="region of interest" description="Disordered" evidence="1">
    <location>
        <begin position="1381"/>
        <end position="1793"/>
    </location>
</feature>
<sequence length="2473" mass="271292">MSGRSRGRQNPNQDADEERRLWKEIDDKAKGVDALVSRSNEIGEEIVQVELQQAEHLNNNKLSDASLDERLEKLYRENVKLSEEVNHIIEGKSNEMNLLDSINILAGLREASEESAAQHLSASHSTTSRNGKLSRGGPNKKGAASNLKSSAVSTPAAIAASTEPERTSPSAAPSPRIIIGGPGRLSASKEKPSRSGSIATTTREASVKIEDGAESVASSTDTPASSKNLSISSSAAAANNARGAHRLVLKLGEIVFCRHLDAKDPTLEGEGILCRVTNVIGEGKQRRYEVQDADTSGEAPPPQRASVAQLIVIPHTNVGLGDLPKGRSVIAQYPDTTTFYKAEVNEGWRARECESKGEFSVKLNFQEDEEAREVERRFVLSDRNHGLFRDPNDGVDTAKIDRDDSENEVDADKQGGSRKGAALPANPRELDTKASGNASAKSKGKERASLGSVENMSHPLEEQESELNADSESTTTAIQEDNDNQTFSSNAVTDSPSPRSSSPESAILSKLRLAMWNRHLVSPKSRSTPSNIDNFVFPNPEDKEEFFALLDETYGTWSLADKRRKLMDIWAEDEERRNEEEKERSRQSGTLAGLGSWISGLTIGGWTLGARKREESSAREKDADPLIELGPMNSGALNSSERRPPRRKSVQYHPEHEIRELDPESATLPNEGSVRGEVGTQVISDEARVKVAEGKERRRVRSRRRSEQWRLEREIEEEWEREVEANTKFRKSYRNVRIPRRRSGTRREYRDGEDEEIDSGRAQETEHVENTGVSRAPGDVVHEASGLEYGTYAVNEITFHTSVPETLHPRTTLAELLDSMPETGATPIRAPPIVEDATNNGTIVRRSLGIRGFLAQFLDEIGNEIMPGLEDSDSSGSESESGAESMLETEDEPENTRTTASTDDLEHNGITDEEVIDAMLRGYTQDHRESTYDGGPIQKLDSAIDLLEKEKAGPAPKPMKATLPTISTVPNILANSMMGVTQDVSPETPSTRRRRKKCAGRGDIDHSYSPPAEGSRCSPPEQKRNVPEEELDGGLAATLMCLAARVAEEPDPLRFLVGYKPLSAIRNERQHAVGSESDAASARPPSIATPSKTSSPPTLARFPIPTCFETSHTDPYNQDFDNALEESYNSLGLLSMFSNDRQTPISEQVRTALRSVDEATREKYAQHIWSMGLRSLWAKLRQDPASPRVDAPESGDIVITITEVGDDEDHDETYEPYPTFSVKGLGILPDPSDDGEEDGEDELELLMEAERIAERARRRSDDGNGGMEGDVESEEERRRRLQRSPRLVPKVRIGGVTSISDPAPQLLDSPRRGENADGAGMDEDVENEEERMRRLQGSPRVMRMNRRPQVPDGAQGIRLVQRMIAAEKEAGMKRLMDSISLSKDAGEDEEEEDLYTSSPWKTSMAGSVDGSMEEELYTSSPREKATANARLEVDELQLFPTDPSGVNPTAMEKDMRQDSGAESSASSLIDEADSGYETTNAGQRPSTAPSAPIAVPATSRSAFDQTPPDVVPLSLTKQTSATSTSIPSAPIPIPVGSKPIRPSIIIPSKPPIEPAPLSATPKSPASMSYPKIESSFAGRNRSGSKGGSGLEQMKKSLRMTPIAAKGESVDQAISRVSGLKRPERPKVDELDFESKRPKEKKEVGPVVVATEQLENVSPTDTAVGSKSAPIPTRTASSSSQIPRPATRHRRSDAISLSEEEQPQSNGADMDSTSEVSSRGKERAATEQSATSTPTERDERHDSGDFASDLTARLASIRTKGIKKKPGGPLPAGLTTTRTDTVVNNDTVPRSLPSGWIRGLVQDVAQEEQIPPRSPRPARSALFGPSSPTTADMEALGAFVASRGNVTYSSRPPIPLAGPREQPPSKRKRVSFSTGKDAKVPPVPPAAHIVPSTPKLSSTGFGAEFPKLAKPPSNVLPLSPAVASEKQADDSAVPVEMKRTRSKSRGRKEERKEEEVMADHPVILYYANTHRYVFPSLDAFLGELAPVVFPQPTTDVAEIEQRLQEFVVRSRESLSALGGLRLTPAQEEERKARLQRRLEGLTEVQAVTEGILGVAPGGSSVLLTKKGQQQGGELVAQMDEEKQQREQQSKERFRDEIKKAIIEEQGDRSAERDEEVKEEYHDSEAHLIPPSAYRDRSPTKIPQPQLERLTSRAPASTTLEGFIPTSSFYRPSSSIYNLILGIKDDSNDHKPIAPESNETPSTDSASWVEDTASTASNDTAAGPSSIADEDAKSDDSNIANPATSPGMNGSIMPSAGHYSDMQTLMQNMESLSGWLEQNRQEWSQVQEGIARVERLQGRLTSNGSLPQINGDAQAPLEEDNTTPTITQLQTALSQTTARLSSLERVYNDQLRLQTLYEETLTDTTERIRQYCFEQQTHIIALHQHYTTLLSQARSELVEAQVTHQEWQAGLQRVSEGVRTAMKEREDEVEPWRRKVAALREENRVLRQKVGWQPVTEAEDEEDGYVAEERRPRVE</sequence>
<feature type="region of interest" description="Disordered" evidence="1">
    <location>
        <begin position="865"/>
        <end position="910"/>
    </location>
</feature>
<feature type="domain" description="SGF29 C-terminal" evidence="2">
    <location>
        <begin position="245"/>
        <end position="388"/>
    </location>
</feature>
<dbReference type="GeneID" id="13398719"/>
<dbReference type="InParanoid" id="F9X0M4"/>
<evidence type="ECO:0000313" key="4">
    <source>
        <dbReference type="Proteomes" id="UP000008062"/>
    </source>
</evidence>
<feature type="compositionally biased region" description="Polar residues" evidence="1">
    <location>
        <begin position="2195"/>
        <end position="2204"/>
    </location>
</feature>
<keyword evidence="4" id="KW-1185">Reference proteome</keyword>
<name>F9X0M4_ZYMTI</name>
<feature type="region of interest" description="Disordered" evidence="1">
    <location>
        <begin position="1913"/>
        <end position="1952"/>
    </location>
</feature>
<feature type="compositionally biased region" description="Basic and acidic residues" evidence="1">
    <location>
        <begin position="653"/>
        <end position="662"/>
    </location>
</feature>
<feature type="region of interest" description="Disordered" evidence="1">
    <location>
        <begin position="2186"/>
        <end position="2256"/>
    </location>
</feature>
<feature type="compositionally biased region" description="Polar residues" evidence="1">
    <location>
        <begin position="1702"/>
        <end position="1716"/>
    </location>
</feature>
<feature type="region of interest" description="Disordered" evidence="1">
    <location>
        <begin position="1254"/>
        <end position="1354"/>
    </location>
</feature>
<dbReference type="Pfam" id="PF07039">
    <property type="entry name" value="SGF29_Tudor"/>
    <property type="match status" value="1"/>
</dbReference>
<dbReference type="PROSITE" id="PS51518">
    <property type="entry name" value="SGF29_C"/>
    <property type="match status" value="1"/>
</dbReference>
<feature type="compositionally biased region" description="Low complexity" evidence="1">
    <location>
        <begin position="1770"/>
        <end position="1787"/>
    </location>
</feature>
<feature type="compositionally biased region" description="Basic and acidic residues" evidence="1">
    <location>
        <begin position="1620"/>
        <end position="1643"/>
    </location>
</feature>
<feature type="compositionally biased region" description="Polar residues" evidence="1">
    <location>
        <begin position="1088"/>
        <end position="1097"/>
    </location>
</feature>
<feature type="compositionally biased region" description="Polar residues" evidence="1">
    <location>
        <begin position="118"/>
        <end position="131"/>
    </location>
</feature>
<feature type="compositionally biased region" description="Acidic residues" evidence="1">
    <location>
        <begin position="1320"/>
        <end position="1329"/>
    </location>
</feature>
<feature type="compositionally biased region" description="Basic and acidic residues" evidence="1">
    <location>
        <begin position="758"/>
        <end position="769"/>
    </location>
</feature>
<feature type="region of interest" description="Disordered" evidence="1">
    <location>
        <begin position="2449"/>
        <end position="2473"/>
    </location>
</feature>
<feature type="compositionally biased region" description="Polar residues" evidence="1">
    <location>
        <begin position="979"/>
        <end position="989"/>
    </location>
</feature>
<feature type="region of interest" description="Disordered" evidence="1">
    <location>
        <begin position="611"/>
        <end position="675"/>
    </location>
</feature>
<feature type="region of interest" description="Disordered" evidence="1">
    <location>
        <begin position="384"/>
        <end position="505"/>
    </location>
</feature>
<dbReference type="STRING" id="336722.F9X0M4"/>
<dbReference type="eggNOG" id="KOG3038">
    <property type="taxonomic scope" value="Eukaryota"/>
</dbReference>
<dbReference type="Gene3D" id="2.30.30.140">
    <property type="match status" value="1"/>
</dbReference>
<dbReference type="OrthoDB" id="10265994at2759"/>
<feature type="region of interest" description="Disordered" evidence="1">
    <location>
        <begin position="2100"/>
        <end position="2152"/>
    </location>
</feature>
<feature type="compositionally biased region" description="Basic and acidic residues" evidence="1">
    <location>
        <begin position="384"/>
        <end position="402"/>
    </location>
</feature>
<feature type="compositionally biased region" description="Low complexity" evidence="1">
    <location>
        <begin position="1537"/>
        <end position="1547"/>
    </location>
</feature>
<feature type="region of interest" description="Disordered" evidence="1">
    <location>
        <begin position="1217"/>
        <end position="1240"/>
    </location>
</feature>
<feature type="compositionally biased region" description="Polar residues" evidence="1">
    <location>
        <begin position="470"/>
        <end position="494"/>
    </location>
</feature>
<feature type="compositionally biased region" description="Low complexity" evidence="1">
    <location>
        <begin position="1519"/>
        <end position="1528"/>
    </location>
</feature>
<dbReference type="HOGENOM" id="CLU_228736_0_0_1"/>
<organism evidence="3 4">
    <name type="scientific">Zymoseptoria tritici (strain CBS 115943 / IPO323)</name>
    <name type="common">Speckled leaf blotch fungus</name>
    <name type="synonym">Septoria tritici</name>
    <dbReference type="NCBI Taxonomy" id="336722"/>
    <lineage>
        <taxon>Eukaryota</taxon>
        <taxon>Fungi</taxon>
        <taxon>Dikarya</taxon>
        <taxon>Ascomycota</taxon>
        <taxon>Pezizomycotina</taxon>
        <taxon>Dothideomycetes</taxon>
        <taxon>Dothideomycetidae</taxon>
        <taxon>Mycosphaerellales</taxon>
        <taxon>Mycosphaerellaceae</taxon>
        <taxon>Zymoseptoria</taxon>
    </lineage>
</organism>
<feature type="compositionally biased region" description="Low complexity" evidence="1">
    <location>
        <begin position="495"/>
        <end position="505"/>
    </location>
</feature>
<feature type="region of interest" description="Disordered" evidence="1">
    <location>
        <begin position="742"/>
        <end position="772"/>
    </location>
</feature>
<feature type="compositionally biased region" description="Polar residues" evidence="1">
    <location>
        <begin position="1476"/>
        <end position="1489"/>
    </location>
</feature>
<evidence type="ECO:0000256" key="1">
    <source>
        <dbReference type="SAM" id="MobiDB-lite"/>
    </source>
</evidence>
<feature type="compositionally biased region" description="Basic and acidic residues" evidence="1">
    <location>
        <begin position="611"/>
        <end position="624"/>
    </location>
</feature>
<feature type="compositionally biased region" description="Acidic residues" evidence="1">
    <location>
        <begin position="1231"/>
        <end position="1240"/>
    </location>
</feature>
<feature type="region of interest" description="Disordered" evidence="1">
    <location>
        <begin position="979"/>
        <end position="1027"/>
    </location>
</feature>
<dbReference type="InterPro" id="IPR047288">
    <property type="entry name" value="Tudor_SGF29_rpt1"/>
</dbReference>
<dbReference type="Proteomes" id="UP000008062">
    <property type="component" value="Chromosome 1"/>
</dbReference>
<accession>F9X0M4</accession>
<feature type="region of interest" description="Disordered" evidence="1">
    <location>
        <begin position="1070"/>
        <end position="1099"/>
    </location>
</feature>
<feature type="compositionally biased region" description="Polar residues" evidence="1">
    <location>
        <begin position="2235"/>
        <end position="2246"/>
    </location>
</feature>